<accession>A0A1U7XRX5</accession>
<reference evidence="3" key="2">
    <citation type="submission" date="2025-08" db="UniProtKB">
        <authorList>
            <consortium name="RefSeq"/>
        </authorList>
    </citation>
    <scope>IDENTIFICATION</scope>
    <source>
        <tissue evidence="3">Leaf</tissue>
    </source>
</reference>
<dbReference type="InterPro" id="IPR036397">
    <property type="entry name" value="RNaseH_sf"/>
</dbReference>
<dbReference type="PROSITE" id="PS50994">
    <property type="entry name" value="INTEGRASE"/>
    <property type="match status" value="1"/>
</dbReference>
<protein>
    <submittedName>
        <fullName evidence="3">Uncharacterized protein LOC104237257</fullName>
    </submittedName>
</protein>
<evidence type="ECO:0000313" key="3">
    <source>
        <dbReference type="RefSeq" id="XP_009789659.1"/>
    </source>
</evidence>
<gene>
    <name evidence="3" type="primary">LOC104237257</name>
</gene>
<dbReference type="Gene3D" id="3.30.420.10">
    <property type="entry name" value="Ribonuclease H-like superfamily/Ribonuclease H"/>
    <property type="match status" value="1"/>
</dbReference>
<sequence length="163" mass="18359">VSSSVAGGLNLTPQRSKPYKICHPPKTKKVIADFVRDQIVFRFEVPESFIIDNAANFNNDLTKDMCETFKIMHKNSIAYRPQMNGPVEAADKNIKKILTKMVDNHKQWHEKLPLALLGYRTKVLTSTGATPNMLVYGTEVVIPAEFEMPSLRIIQEVELSAAE</sequence>
<dbReference type="Proteomes" id="UP000189701">
    <property type="component" value="Unplaced"/>
</dbReference>
<organism evidence="2 3">
    <name type="scientific">Nicotiana sylvestris</name>
    <name type="common">Wood tobacco</name>
    <name type="synonym">South American tobacco</name>
    <dbReference type="NCBI Taxonomy" id="4096"/>
    <lineage>
        <taxon>Eukaryota</taxon>
        <taxon>Viridiplantae</taxon>
        <taxon>Streptophyta</taxon>
        <taxon>Embryophyta</taxon>
        <taxon>Tracheophyta</taxon>
        <taxon>Spermatophyta</taxon>
        <taxon>Magnoliopsida</taxon>
        <taxon>eudicotyledons</taxon>
        <taxon>Gunneridae</taxon>
        <taxon>Pentapetalae</taxon>
        <taxon>asterids</taxon>
        <taxon>lamiids</taxon>
        <taxon>Solanales</taxon>
        <taxon>Solanaceae</taxon>
        <taxon>Nicotianoideae</taxon>
        <taxon>Nicotianeae</taxon>
        <taxon>Nicotiana</taxon>
    </lineage>
</organism>
<dbReference type="SUPFAM" id="SSF53098">
    <property type="entry name" value="Ribonuclease H-like"/>
    <property type="match status" value="1"/>
</dbReference>
<keyword evidence="2" id="KW-1185">Reference proteome</keyword>
<feature type="domain" description="Integrase catalytic" evidence="1">
    <location>
        <begin position="25"/>
        <end position="139"/>
    </location>
</feature>
<dbReference type="STRING" id="4096.A0A1U7XRX5"/>
<dbReference type="OrthoDB" id="1936587at2759"/>
<feature type="non-terminal residue" evidence="3">
    <location>
        <position position="1"/>
    </location>
</feature>
<dbReference type="InterPro" id="IPR001584">
    <property type="entry name" value="Integrase_cat-core"/>
</dbReference>
<dbReference type="RefSeq" id="XP_009789659.1">
    <property type="nucleotide sequence ID" value="XM_009791357.1"/>
</dbReference>
<dbReference type="eggNOG" id="KOG0017">
    <property type="taxonomic scope" value="Eukaryota"/>
</dbReference>
<evidence type="ECO:0000313" key="2">
    <source>
        <dbReference type="Proteomes" id="UP000189701"/>
    </source>
</evidence>
<dbReference type="PANTHER" id="PTHR48475">
    <property type="entry name" value="RIBONUCLEASE H"/>
    <property type="match status" value="1"/>
</dbReference>
<dbReference type="PANTHER" id="PTHR48475:SF1">
    <property type="entry name" value="RNASE H TYPE-1 DOMAIN-CONTAINING PROTEIN"/>
    <property type="match status" value="1"/>
</dbReference>
<reference evidence="2" key="1">
    <citation type="journal article" date="2013" name="Genome Biol.">
        <title>Reference genomes and transcriptomes of Nicotiana sylvestris and Nicotiana tomentosiformis.</title>
        <authorList>
            <person name="Sierro N."/>
            <person name="Battey J.N."/>
            <person name="Ouadi S."/>
            <person name="Bovet L."/>
            <person name="Goepfert S."/>
            <person name="Bakaher N."/>
            <person name="Peitsch M.C."/>
            <person name="Ivanov N.V."/>
        </authorList>
    </citation>
    <scope>NUCLEOTIDE SEQUENCE [LARGE SCALE GENOMIC DNA]</scope>
</reference>
<dbReference type="GO" id="GO:0003676">
    <property type="term" value="F:nucleic acid binding"/>
    <property type="evidence" value="ECO:0007669"/>
    <property type="project" value="InterPro"/>
</dbReference>
<proteinExistence type="predicted"/>
<dbReference type="AlphaFoldDB" id="A0A1U7XRX5"/>
<dbReference type="InterPro" id="IPR012337">
    <property type="entry name" value="RNaseH-like_sf"/>
</dbReference>
<name>A0A1U7XRX5_NICSY</name>
<dbReference type="GO" id="GO:0015074">
    <property type="term" value="P:DNA integration"/>
    <property type="evidence" value="ECO:0007669"/>
    <property type="project" value="InterPro"/>
</dbReference>
<evidence type="ECO:0000259" key="1">
    <source>
        <dbReference type="PROSITE" id="PS50994"/>
    </source>
</evidence>